<dbReference type="InterPro" id="IPR020846">
    <property type="entry name" value="MFS_dom"/>
</dbReference>
<dbReference type="Gene3D" id="1.20.1720.10">
    <property type="entry name" value="Multidrug resistance protein D"/>
    <property type="match status" value="1"/>
</dbReference>
<dbReference type="SUPFAM" id="SSF103473">
    <property type="entry name" value="MFS general substrate transporter"/>
    <property type="match status" value="1"/>
</dbReference>
<feature type="transmembrane region" description="Helical" evidence="6">
    <location>
        <begin position="239"/>
        <end position="261"/>
    </location>
</feature>
<dbReference type="GO" id="GO:0016020">
    <property type="term" value="C:membrane"/>
    <property type="evidence" value="ECO:0007669"/>
    <property type="project" value="UniProtKB-SubCell"/>
</dbReference>
<accession>A0A8H7APA6</accession>
<dbReference type="AlphaFoldDB" id="A0A8H7APA6"/>
<evidence type="ECO:0000313" key="8">
    <source>
        <dbReference type="EMBL" id="KAF7508715.1"/>
    </source>
</evidence>
<name>A0A8H7APA6_9EURO</name>
<dbReference type="Proteomes" id="UP000606974">
    <property type="component" value="Unassembled WGS sequence"/>
</dbReference>
<evidence type="ECO:0000256" key="4">
    <source>
        <dbReference type="ARBA" id="ARBA00023136"/>
    </source>
</evidence>
<feature type="transmembrane region" description="Helical" evidence="6">
    <location>
        <begin position="351"/>
        <end position="371"/>
    </location>
</feature>
<feature type="transmembrane region" description="Helical" evidence="6">
    <location>
        <begin position="150"/>
        <end position="169"/>
    </location>
</feature>
<dbReference type="PANTHER" id="PTHR42718">
    <property type="entry name" value="MAJOR FACILITATOR SUPERFAMILY MULTIDRUG TRANSPORTER MFSC"/>
    <property type="match status" value="1"/>
</dbReference>
<dbReference type="Gene3D" id="1.20.1250.20">
    <property type="entry name" value="MFS general substrate transporter like domains"/>
    <property type="match status" value="1"/>
</dbReference>
<feature type="domain" description="Major facilitator superfamily (MFS) profile" evidence="7">
    <location>
        <begin position="78"/>
        <end position="536"/>
    </location>
</feature>
<feature type="transmembrane region" description="Helical" evidence="6">
    <location>
        <begin position="181"/>
        <end position="198"/>
    </location>
</feature>
<feature type="transmembrane region" description="Helical" evidence="6">
    <location>
        <begin position="81"/>
        <end position="111"/>
    </location>
</feature>
<evidence type="ECO:0000256" key="6">
    <source>
        <dbReference type="SAM" id="Phobius"/>
    </source>
</evidence>
<feature type="transmembrane region" description="Helical" evidence="6">
    <location>
        <begin position="513"/>
        <end position="532"/>
    </location>
</feature>
<evidence type="ECO:0000313" key="9">
    <source>
        <dbReference type="Proteomes" id="UP000606974"/>
    </source>
</evidence>
<sequence length="562" mass="61186">MIRTASHSSQSFGPCIQAQRSHSIHNQAILEDSVDPPDLPNQEHQGLEKDIGNDERGNDESLQARIERLGRERPKVFRSMWAEIAFVFSICNSQIITEFFVSGFTVILPTLIQELDIPQTSSVWPATAFSLAIASTLLIFGRLGDMYGGYPVYVCGMIWLAVWSLVAGFSTSPLMLDFCRALQGLGAAAYLPNGVLLMGSIYRPGPRKNLVFSIFGASAVAGFFIGIFFAGVVGQYTRWGWYFWTGSLLAAITAVSSVFSIPSDSAARRKNGITMDWLGSVLMVSGLTLTVYAITDSSHSPHGWKTPYIPTLLIVGCLLTVAAVYVEGWVAKLPLLPFDVFAIPSMKPLTLALLLNYGTLGIYLLYVTQYMQMFMGATPLQVVAWYIPMILGGLILSTAGGFVLHLIPGKALLVFSGAGWIGALLLFALAPLGASYWAFTFPSAIFATIGIDITFNIANIFITTQMPGERQGLAGGLINSILHLGITFCLGFSDIIQAETIDRLGPLKSYKAIFWFGVATASVALLLMTFFVKIEKAKSDLTADEKRELEQAVLDERRSNAL</sequence>
<feature type="transmembrane region" description="Helical" evidence="6">
    <location>
        <begin position="411"/>
        <end position="430"/>
    </location>
</feature>
<evidence type="ECO:0000256" key="2">
    <source>
        <dbReference type="ARBA" id="ARBA00022692"/>
    </source>
</evidence>
<dbReference type="PROSITE" id="PS50850">
    <property type="entry name" value="MFS"/>
    <property type="match status" value="1"/>
</dbReference>
<feature type="transmembrane region" description="Helical" evidence="6">
    <location>
        <begin position="210"/>
        <end position="233"/>
    </location>
</feature>
<dbReference type="InterPro" id="IPR036259">
    <property type="entry name" value="MFS_trans_sf"/>
</dbReference>
<evidence type="ECO:0000256" key="1">
    <source>
        <dbReference type="ARBA" id="ARBA00004141"/>
    </source>
</evidence>
<gene>
    <name evidence="8" type="ORF">GJ744_008962</name>
</gene>
<feature type="transmembrane region" description="Helical" evidence="6">
    <location>
        <begin position="473"/>
        <end position="493"/>
    </location>
</feature>
<feature type="compositionally biased region" description="Basic and acidic residues" evidence="5">
    <location>
        <begin position="45"/>
        <end position="59"/>
    </location>
</feature>
<keyword evidence="4 6" id="KW-0472">Membrane</keyword>
<organism evidence="8 9">
    <name type="scientific">Endocarpon pusillum</name>
    <dbReference type="NCBI Taxonomy" id="364733"/>
    <lineage>
        <taxon>Eukaryota</taxon>
        <taxon>Fungi</taxon>
        <taxon>Dikarya</taxon>
        <taxon>Ascomycota</taxon>
        <taxon>Pezizomycotina</taxon>
        <taxon>Eurotiomycetes</taxon>
        <taxon>Chaetothyriomycetidae</taxon>
        <taxon>Verrucariales</taxon>
        <taxon>Verrucariaceae</taxon>
        <taxon>Endocarpon</taxon>
    </lineage>
</organism>
<evidence type="ECO:0000256" key="3">
    <source>
        <dbReference type="ARBA" id="ARBA00022989"/>
    </source>
</evidence>
<dbReference type="GO" id="GO:0022857">
    <property type="term" value="F:transmembrane transporter activity"/>
    <property type="evidence" value="ECO:0007669"/>
    <property type="project" value="InterPro"/>
</dbReference>
<feature type="transmembrane region" description="Helical" evidence="6">
    <location>
        <begin position="273"/>
        <end position="295"/>
    </location>
</feature>
<keyword evidence="9" id="KW-1185">Reference proteome</keyword>
<feature type="region of interest" description="Disordered" evidence="5">
    <location>
        <begin position="32"/>
        <end position="59"/>
    </location>
</feature>
<keyword evidence="2 6" id="KW-0812">Transmembrane</keyword>
<protein>
    <recommendedName>
        <fullName evidence="7">Major facilitator superfamily (MFS) profile domain-containing protein</fullName>
    </recommendedName>
</protein>
<feature type="transmembrane region" description="Helical" evidence="6">
    <location>
        <begin position="436"/>
        <end position="461"/>
    </location>
</feature>
<comment type="subcellular location">
    <subcellularLocation>
        <location evidence="1">Membrane</location>
        <topology evidence="1">Multi-pass membrane protein</topology>
    </subcellularLocation>
</comment>
<evidence type="ECO:0000259" key="7">
    <source>
        <dbReference type="PROSITE" id="PS50850"/>
    </source>
</evidence>
<keyword evidence="3 6" id="KW-1133">Transmembrane helix</keyword>
<dbReference type="Pfam" id="PF07690">
    <property type="entry name" value="MFS_1"/>
    <property type="match status" value="1"/>
</dbReference>
<dbReference type="EMBL" id="JAACFV010000050">
    <property type="protein sequence ID" value="KAF7508715.1"/>
    <property type="molecule type" value="Genomic_DNA"/>
</dbReference>
<dbReference type="OrthoDB" id="5086884at2759"/>
<reference evidence="8" key="1">
    <citation type="submission" date="2020-02" db="EMBL/GenBank/DDBJ databases">
        <authorList>
            <person name="Palmer J.M."/>
        </authorList>
    </citation>
    <scope>NUCLEOTIDE SEQUENCE</scope>
    <source>
        <strain evidence="8">EPUS1.4</strain>
        <tissue evidence="8">Thallus</tissue>
    </source>
</reference>
<feature type="transmembrane region" description="Helical" evidence="6">
    <location>
        <begin position="123"/>
        <end position="143"/>
    </location>
</feature>
<dbReference type="CDD" id="cd17476">
    <property type="entry name" value="MFS_Amf1_MDR_like"/>
    <property type="match status" value="1"/>
</dbReference>
<feature type="transmembrane region" description="Helical" evidence="6">
    <location>
        <begin position="383"/>
        <end position="404"/>
    </location>
</feature>
<feature type="transmembrane region" description="Helical" evidence="6">
    <location>
        <begin position="307"/>
        <end position="330"/>
    </location>
</feature>
<dbReference type="PANTHER" id="PTHR42718:SF36">
    <property type="entry name" value="MULTIDRUG TRANSPORTER, PUTATIVE (AFU_ORTHOLOGUE AFUA_4G13820)-RELATED"/>
    <property type="match status" value="1"/>
</dbReference>
<evidence type="ECO:0000256" key="5">
    <source>
        <dbReference type="SAM" id="MobiDB-lite"/>
    </source>
</evidence>
<comment type="caution">
    <text evidence="8">The sequence shown here is derived from an EMBL/GenBank/DDBJ whole genome shotgun (WGS) entry which is preliminary data.</text>
</comment>
<proteinExistence type="predicted"/>
<dbReference type="InterPro" id="IPR011701">
    <property type="entry name" value="MFS"/>
</dbReference>